<dbReference type="EMBL" id="WTFF01000190">
    <property type="protein sequence ID" value="MBW5484760.1"/>
    <property type="molecule type" value="Genomic_DNA"/>
</dbReference>
<comment type="caution">
    <text evidence="1">The sequence shown here is derived from an EMBL/GenBank/DDBJ whole genome shotgun (WGS) entry which is preliminary data.</text>
</comment>
<evidence type="ECO:0000313" key="1">
    <source>
        <dbReference type="EMBL" id="MBW5484760.1"/>
    </source>
</evidence>
<accession>A0ABS6ZDN0</accession>
<proteinExistence type="predicted"/>
<dbReference type="Proteomes" id="UP000812013">
    <property type="component" value="Unassembled WGS sequence"/>
</dbReference>
<keyword evidence="2" id="KW-1185">Reference proteome</keyword>
<sequence length="152" mass="15644">MRVKLRPSTVYGAVPDGVFVQTPRGAFTLRLPAPLAEPACAWIRALEDPRTTADLVAAAGNPKAAPFIERVVAQLRAQGALVDAYEAPPGLPAAAVAYVESYSDDPAAALRALAAAEVAVDASWPQAATARAALVARGVRVRAAGGTETEEA</sequence>
<name>A0ABS6ZDN0_9ACTN</name>
<organism evidence="1 2">
    <name type="scientific">Streptomyces bambusae</name>
    <dbReference type="NCBI Taxonomy" id="1550616"/>
    <lineage>
        <taxon>Bacteria</taxon>
        <taxon>Bacillati</taxon>
        <taxon>Actinomycetota</taxon>
        <taxon>Actinomycetes</taxon>
        <taxon>Kitasatosporales</taxon>
        <taxon>Streptomycetaceae</taxon>
        <taxon>Streptomyces</taxon>
    </lineage>
</organism>
<gene>
    <name evidence="1" type="ORF">GPJ59_23480</name>
</gene>
<reference evidence="1 2" key="1">
    <citation type="submission" date="2019-12" db="EMBL/GenBank/DDBJ databases">
        <title>Genome sequence of Streptomyces bambusae.</title>
        <authorList>
            <person name="Bansal K."/>
            <person name="Choksket S."/>
            <person name="Korpole S."/>
            <person name="Patil P.B."/>
        </authorList>
    </citation>
    <scope>NUCLEOTIDE SEQUENCE [LARGE SCALE GENOMIC DNA]</scope>
    <source>
        <strain evidence="1 2">SK60</strain>
    </source>
</reference>
<evidence type="ECO:0000313" key="2">
    <source>
        <dbReference type="Proteomes" id="UP000812013"/>
    </source>
</evidence>
<protein>
    <submittedName>
        <fullName evidence="1">Uncharacterized protein</fullName>
    </submittedName>
</protein>
<feature type="non-terminal residue" evidence="1">
    <location>
        <position position="152"/>
    </location>
</feature>